<keyword evidence="5 10" id="KW-0547">Nucleotide-binding</keyword>
<dbReference type="InterPro" id="IPR001048">
    <property type="entry name" value="Asp/Glu/Uridylate_kinase"/>
</dbReference>
<dbReference type="GO" id="GO:0016301">
    <property type="term" value="F:kinase activity"/>
    <property type="evidence" value="ECO:0007669"/>
    <property type="project" value="UniProtKB-KW"/>
</dbReference>
<evidence type="ECO:0000256" key="11">
    <source>
        <dbReference type="PIRSR" id="PIRSR016496-1"/>
    </source>
</evidence>
<keyword evidence="4 10" id="KW-0808">Transferase</keyword>
<feature type="binding site" evidence="11">
    <location>
        <begin position="8"/>
        <end position="12"/>
    </location>
    <ligand>
        <name>ATP</name>
        <dbReference type="ChEBI" id="CHEBI:30616"/>
    </ligand>
</feature>
<protein>
    <recommendedName>
        <fullName evidence="3 10">Isopentenyl phosphate kinase</fullName>
        <shortName evidence="10">IPK</shortName>
        <ecNumber evidence="2 10">2.7.4.26</ecNumber>
    </recommendedName>
</protein>
<dbReference type="GO" id="GO:0016114">
    <property type="term" value="P:terpenoid biosynthetic process"/>
    <property type="evidence" value="ECO:0007669"/>
    <property type="project" value="TreeGrafter"/>
</dbReference>
<feature type="binding site" evidence="11">
    <location>
        <position position="152"/>
    </location>
    <ligand>
        <name>substrate</name>
    </ligand>
</feature>
<feature type="binding site" evidence="11">
    <location>
        <position position="208"/>
    </location>
    <ligand>
        <name>ATP</name>
        <dbReference type="ChEBI" id="CHEBI:30616"/>
    </ligand>
</feature>
<dbReference type="EC" id="2.7.4.26" evidence="2 10"/>
<keyword evidence="7 10" id="KW-0067">ATP-binding</keyword>
<feature type="binding site" evidence="11">
    <location>
        <position position="54"/>
    </location>
    <ligand>
        <name>substrate</name>
    </ligand>
</feature>
<feature type="binding site" evidence="11">
    <location>
        <position position="50"/>
    </location>
    <ligand>
        <name>substrate</name>
    </ligand>
</feature>
<feature type="binding site" evidence="11">
    <location>
        <position position="212"/>
    </location>
    <ligand>
        <name>ATP</name>
        <dbReference type="ChEBI" id="CHEBI:30616"/>
    </ligand>
</feature>
<gene>
    <name evidence="14" type="ORF">OH143_03290</name>
</gene>
<comment type="catalytic activity">
    <reaction evidence="9 10">
        <text>isopentenyl phosphate + ATP = isopentenyl diphosphate + ADP</text>
        <dbReference type="Rhea" id="RHEA:33963"/>
        <dbReference type="ChEBI" id="CHEBI:30616"/>
        <dbReference type="ChEBI" id="CHEBI:65078"/>
        <dbReference type="ChEBI" id="CHEBI:128769"/>
        <dbReference type="ChEBI" id="CHEBI:456216"/>
        <dbReference type="EC" id="2.7.4.26"/>
    </reaction>
</comment>
<keyword evidence="6 10" id="KW-0418">Kinase</keyword>
<keyword evidence="8" id="KW-0414">Isoprene biosynthesis</keyword>
<dbReference type="RefSeq" id="WP_011844648.1">
    <property type="nucleotide sequence ID" value="NZ_CP109831.1"/>
</dbReference>
<evidence type="ECO:0000256" key="3">
    <source>
        <dbReference type="ARBA" id="ARBA00017267"/>
    </source>
</evidence>
<feature type="site" description="Transition state stabilizer" evidence="12">
    <location>
        <position position="17"/>
    </location>
</feature>
<evidence type="ECO:0000256" key="1">
    <source>
        <dbReference type="ARBA" id="ARBA00010540"/>
    </source>
</evidence>
<organism evidence="14 15">
    <name type="scientific">Methanoculleus submarinus</name>
    <dbReference type="NCBI Taxonomy" id="204050"/>
    <lineage>
        <taxon>Archaea</taxon>
        <taxon>Methanobacteriati</taxon>
        <taxon>Methanobacteriota</taxon>
        <taxon>Stenosarchaea group</taxon>
        <taxon>Methanomicrobia</taxon>
        <taxon>Methanomicrobiales</taxon>
        <taxon>Methanomicrobiaceae</taxon>
        <taxon>Methanoculleus</taxon>
    </lineage>
</organism>
<dbReference type="PANTHER" id="PTHR43654:SF1">
    <property type="entry name" value="ISOPENTENYL PHOSPHATE KINASE"/>
    <property type="match status" value="1"/>
</dbReference>
<evidence type="ECO:0000256" key="7">
    <source>
        <dbReference type="ARBA" id="ARBA00022840"/>
    </source>
</evidence>
<dbReference type="GO" id="GO:0005829">
    <property type="term" value="C:cytosol"/>
    <property type="evidence" value="ECO:0007669"/>
    <property type="project" value="TreeGrafter"/>
</dbReference>
<dbReference type="GeneID" id="4848062"/>
<dbReference type="PIRSF" id="PIRSF016496">
    <property type="entry name" value="Kin_FomA"/>
    <property type="match status" value="1"/>
</dbReference>
<dbReference type="SUPFAM" id="SSF53633">
    <property type="entry name" value="Carbamate kinase-like"/>
    <property type="match status" value="1"/>
</dbReference>
<evidence type="ECO:0000256" key="4">
    <source>
        <dbReference type="ARBA" id="ARBA00022679"/>
    </source>
</evidence>
<dbReference type="Gene3D" id="3.40.1160.10">
    <property type="entry name" value="Acetylglutamate kinase-like"/>
    <property type="match status" value="1"/>
</dbReference>
<accession>A0AAX3ECY3</accession>
<evidence type="ECO:0000256" key="6">
    <source>
        <dbReference type="ARBA" id="ARBA00022777"/>
    </source>
</evidence>
<evidence type="ECO:0000313" key="15">
    <source>
        <dbReference type="Proteomes" id="UP001156196"/>
    </source>
</evidence>
<dbReference type="EMBL" id="CP109831">
    <property type="protein sequence ID" value="UYU19131.1"/>
    <property type="molecule type" value="Genomic_DNA"/>
</dbReference>
<comment type="function">
    <text evidence="10">Catalyzes the formation of isopentenyl diphosphate (IPP), the building block of all isoprenoids.</text>
</comment>
<dbReference type="PANTHER" id="PTHR43654">
    <property type="entry name" value="GLUTAMATE 5-KINASE"/>
    <property type="match status" value="1"/>
</dbReference>
<dbReference type="AlphaFoldDB" id="A0AAX3ECY3"/>
<sequence length="254" mass="26492">MTERVVLKLGGSVITDKSGECAIDHARLRDIAEVLAANRDTALVLVHGAGSCGHPEARRYRINDGLTNDNVPGVYETHTAVSSLNTAVVDALRDAGVEAIGIHPLHLGLAEDGRLASFETRHIAEMTEHGIVPVLHGDVVMDRLRGSCIVSGDQLVTRLAAALGSRRVGLATDVAGVLQNGAVVPRIDRSTIESLDVGGSGNTDVTGGMRGKLAELLALADAGIDSHIFHVSKIGRFLDGTGHGGTTITARSKP</sequence>
<evidence type="ECO:0000256" key="9">
    <source>
        <dbReference type="ARBA" id="ARBA00049063"/>
    </source>
</evidence>
<name>A0AAX3ECY3_9EURY</name>
<evidence type="ECO:0000256" key="12">
    <source>
        <dbReference type="PIRSR" id="PIRSR016496-2"/>
    </source>
</evidence>
<feature type="binding site" evidence="11">
    <location>
        <position position="49"/>
    </location>
    <ligand>
        <name>substrate</name>
    </ligand>
</feature>
<dbReference type="InterPro" id="IPR024192">
    <property type="entry name" value="Fosfomycin_R_FomA-type"/>
</dbReference>
<dbReference type="GO" id="GO:0102043">
    <property type="term" value="F:isopentenyl phosphate kinase activity"/>
    <property type="evidence" value="ECO:0007669"/>
    <property type="project" value="UniProtKB-EC"/>
</dbReference>
<dbReference type="KEGG" id="msum:OH143_03290"/>
<evidence type="ECO:0000256" key="5">
    <source>
        <dbReference type="ARBA" id="ARBA00022741"/>
    </source>
</evidence>
<comment type="subunit">
    <text evidence="10">Homodimer.</text>
</comment>
<evidence type="ECO:0000313" key="14">
    <source>
        <dbReference type="EMBL" id="UYU19131.1"/>
    </source>
</evidence>
<evidence type="ECO:0000259" key="13">
    <source>
        <dbReference type="Pfam" id="PF00696"/>
    </source>
</evidence>
<dbReference type="GeneID" id="76729884"/>
<comment type="similarity">
    <text evidence="1 10">Belongs to the isopentenyl phosphate kinase family.</text>
</comment>
<dbReference type="InterPro" id="IPR036393">
    <property type="entry name" value="AceGlu_kinase-like_sf"/>
</dbReference>
<dbReference type="CDD" id="cd04241">
    <property type="entry name" value="AAK_FomA-like"/>
    <property type="match status" value="1"/>
</dbReference>
<feature type="domain" description="Aspartate/glutamate/uridylate kinase" evidence="13">
    <location>
        <begin position="4"/>
        <end position="230"/>
    </location>
</feature>
<dbReference type="Proteomes" id="UP001156196">
    <property type="component" value="Chromosome"/>
</dbReference>
<dbReference type="Pfam" id="PF00696">
    <property type="entry name" value="AA_kinase"/>
    <property type="match status" value="1"/>
</dbReference>
<proteinExistence type="inferred from homology"/>
<dbReference type="GO" id="GO:0005524">
    <property type="term" value="F:ATP binding"/>
    <property type="evidence" value="ECO:0007669"/>
    <property type="project" value="UniProtKB-KW"/>
</dbReference>
<evidence type="ECO:0000256" key="8">
    <source>
        <dbReference type="ARBA" id="ARBA00023229"/>
    </source>
</evidence>
<reference evidence="14" key="1">
    <citation type="submission" date="2022-10" db="EMBL/GenBank/DDBJ databases">
        <title>Complete genome of Methanoculleus submarinus DSM 15122.</title>
        <authorList>
            <person name="Chen S.-C."/>
            <person name="Lai S.-J."/>
            <person name="You Y.-T."/>
        </authorList>
    </citation>
    <scope>NUCLEOTIDE SEQUENCE</scope>
    <source>
        <strain evidence="14">DSM 15122</strain>
    </source>
</reference>
<keyword evidence="15" id="KW-1185">Reference proteome</keyword>
<evidence type="ECO:0000256" key="10">
    <source>
        <dbReference type="PIRNR" id="PIRNR016496"/>
    </source>
</evidence>
<feature type="binding site" evidence="11">
    <location>
        <position position="173"/>
    </location>
    <ligand>
        <name>ATP</name>
        <dbReference type="ChEBI" id="CHEBI:30616"/>
    </ligand>
</feature>
<dbReference type="NCBIfam" id="NF040647">
    <property type="entry name" value="IPPK_Arch"/>
    <property type="match status" value="1"/>
</dbReference>
<evidence type="ECO:0000256" key="2">
    <source>
        <dbReference type="ARBA" id="ARBA00012908"/>
    </source>
</evidence>